<comment type="caution">
    <text evidence="9">The sequence shown here is derived from an EMBL/GenBank/DDBJ whole genome shotgun (WGS) entry which is preliminary data.</text>
</comment>
<evidence type="ECO:0000256" key="5">
    <source>
        <dbReference type="ARBA" id="ARBA00022989"/>
    </source>
</evidence>
<keyword evidence="4 7" id="KW-0812">Transmembrane</keyword>
<dbReference type="EC" id="2.4.-.-" evidence="9"/>
<dbReference type="Gene3D" id="3.90.550.10">
    <property type="entry name" value="Spore Coat Polysaccharide Biosynthesis Protein SpsA, Chain A"/>
    <property type="match status" value="1"/>
</dbReference>
<keyword evidence="10" id="KW-1185">Reference proteome</keyword>
<keyword evidence="2 9" id="KW-0328">Glycosyltransferase</keyword>
<feature type="transmembrane region" description="Helical" evidence="7">
    <location>
        <begin position="236"/>
        <end position="255"/>
    </location>
</feature>
<accession>A0ABW4JRM3</accession>
<dbReference type="GO" id="GO:0016757">
    <property type="term" value="F:glycosyltransferase activity"/>
    <property type="evidence" value="ECO:0007669"/>
    <property type="project" value="UniProtKB-KW"/>
</dbReference>
<evidence type="ECO:0000259" key="8">
    <source>
        <dbReference type="Pfam" id="PF00535"/>
    </source>
</evidence>
<evidence type="ECO:0000256" key="6">
    <source>
        <dbReference type="ARBA" id="ARBA00023136"/>
    </source>
</evidence>
<dbReference type="SUPFAM" id="SSF53448">
    <property type="entry name" value="Nucleotide-diphospho-sugar transferases"/>
    <property type="match status" value="1"/>
</dbReference>
<keyword evidence="6 7" id="KW-0472">Membrane</keyword>
<reference evidence="10" key="1">
    <citation type="journal article" date="2019" name="Int. J. Syst. Evol. Microbiol.">
        <title>The Global Catalogue of Microorganisms (GCM) 10K type strain sequencing project: providing services to taxonomists for standard genome sequencing and annotation.</title>
        <authorList>
            <consortium name="The Broad Institute Genomics Platform"/>
            <consortium name="The Broad Institute Genome Sequencing Center for Infectious Disease"/>
            <person name="Wu L."/>
            <person name="Ma J."/>
        </authorList>
    </citation>
    <scope>NUCLEOTIDE SEQUENCE [LARGE SCALE GENOMIC DNA]</scope>
    <source>
        <strain evidence="10">CGMCC 1.12286</strain>
    </source>
</reference>
<feature type="domain" description="Glycosyltransferase 2-like" evidence="8">
    <location>
        <begin position="9"/>
        <end position="151"/>
    </location>
</feature>
<evidence type="ECO:0000313" key="9">
    <source>
        <dbReference type="EMBL" id="MFD1677497.1"/>
    </source>
</evidence>
<evidence type="ECO:0000256" key="3">
    <source>
        <dbReference type="ARBA" id="ARBA00022679"/>
    </source>
</evidence>
<feature type="transmembrane region" description="Helical" evidence="7">
    <location>
        <begin position="267"/>
        <end position="292"/>
    </location>
</feature>
<proteinExistence type="predicted"/>
<dbReference type="PANTHER" id="PTHR48090:SF1">
    <property type="entry name" value="PROPHAGE BACTOPRENOL GLUCOSYL TRANSFERASE HOMOLOG"/>
    <property type="match status" value="1"/>
</dbReference>
<dbReference type="InterPro" id="IPR050256">
    <property type="entry name" value="Glycosyltransferase_2"/>
</dbReference>
<protein>
    <submittedName>
        <fullName evidence="9">Glycosyltransferase family 2 protein</fullName>
        <ecNumber evidence="9">2.4.-.-</ecNumber>
    </submittedName>
</protein>
<evidence type="ECO:0000256" key="1">
    <source>
        <dbReference type="ARBA" id="ARBA00004141"/>
    </source>
</evidence>
<gene>
    <name evidence="9" type="ORF">ACFSB2_22815</name>
</gene>
<dbReference type="RefSeq" id="WP_377945387.1">
    <property type="nucleotide sequence ID" value="NZ_JBHUCX010000092.1"/>
</dbReference>
<dbReference type="InterPro" id="IPR029044">
    <property type="entry name" value="Nucleotide-diphossugar_trans"/>
</dbReference>
<evidence type="ECO:0000256" key="2">
    <source>
        <dbReference type="ARBA" id="ARBA00022676"/>
    </source>
</evidence>
<evidence type="ECO:0000313" key="10">
    <source>
        <dbReference type="Proteomes" id="UP001597079"/>
    </source>
</evidence>
<dbReference type="InterPro" id="IPR001173">
    <property type="entry name" value="Glyco_trans_2-like"/>
</dbReference>
<keyword evidence="3 9" id="KW-0808">Transferase</keyword>
<sequence length="344" mass="38119">MSLGAVEISVVIPVMNEAQHIRNTLALIAAFVSQSSSSFEVIVIDDGSTDGTWDALCLAASDLPQVYGIRLSRNFGKERALCAGIEHAKGKAVLVMDADLQHPPELISKMIDQWRNDGVQVVEAVKRTRGRESLGYRVGTKMFYGLIHRLTRYDLNGASDFKLLDRKVVDAWLNMPERATFFRGMTAWLGFTKKELEFDVAPRTSGTSKWHFISLVRLALNAVVSFTSWPLRLVTLIGILFFLGAVILGIQTLYMKLSGSAVTGFTTVILLLLGMNSVIMLSIGILGEYIAAIYDEVKGRPRYVVRENTSTLSQRWQGKRISVKRVKISQLGEADEKATTASTR</sequence>
<organism evidence="9 10">
    <name type="scientific">Alicyclobacillus fodiniaquatilis</name>
    <dbReference type="NCBI Taxonomy" id="1661150"/>
    <lineage>
        <taxon>Bacteria</taxon>
        <taxon>Bacillati</taxon>
        <taxon>Bacillota</taxon>
        <taxon>Bacilli</taxon>
        <taxon>Bacillales</taxon>
        <taxon>Alicyclobacillaceae</taxon>
        <taxon>Alicyclobacillus</taxon>
    </lineage>
</organism>
<dbReference type="Proteomes" id="UP001597079">
    <property type="component" value="Unassembled WGS sequence"/>
</dbReference>
<evidence type="ECO:0000256" key="7">
    <source>
        <dbReference type="SAM" id="Phobius"/>
    </source>
</evidence>
<dbReference type="Pfam" id="PF00535">
    <property type="entry name" value="Glycos_transf_2"/>
    <property type="match status" value="1"/>
</dbReference>
<dbReference type="EMBL" id="JBHUCX010000092">
    <property type="protein sequence ID" value="MFD1677497.1"/>
    <property type="molecule type" value="Genomic_DNA"/>
</dbReference>
<keyword evidence="5 7" id="KW-1133">Transmembrane helix</keyword>
<evidence type="ECO:0000256" key="4">
    <source>
        <dbReference type="ARBA" id="ARBA00022692"/>
    </source>
</evidence>
<dbReference type="PANTHER" id="PTHR48090">
    <property type="entry name" value="UNDECAPRENYL-PHOSPHATE 4-DEOXY-4-FORMAMIDO-L-ARABINOSE TRANSFERASE-RELATED"/>
    <property type="match status" value="1"/>
</dbReference>
<comment type="subcellular location">
    <subcellularLocation>
        <location evidence="1">Membrane</location>
        <topology evidence="1">Multi-pass membrane protein</topology>
    </subcellularLocation>
</comment>
<name>A0ABW4JRM3_9BACL</name>
<dbReference type="CDD" id="cd04187">
    <property type="entry name" value="DPM1_like_bac"/>
    <property type="match status" value="1"/>
</dbReference>